<dbReference type="SMART" id="SM00339">
    <property type="entry name" value="FH"/>
    <property type="match status" value="1"/>
</dbReference>
<dbReference type="PRINTS" id="PR00053">
    <property type="entry name" value="FORKHEAD"/>
</dbReference>
<dbReference type="GO" id="GO:0000978">
    <property type="term" value="F:RNA polymerase II cis-regulatory region sequence-specific DNA binding"/>
    <property type="evidence" value="ECO:0007669"/>
    <property type="project" value="TreeGrafter"/>
</dbReference>
<evidence type="ECO:0000313" key="8">
    <source>
        <dbReference type="EMBL" id="KAG5681307.1"/>
    </source>
</evidence>
<feature type="compositionally biased region" description="Polar residues" evidence="6">
    <location>
        <begin position="536"/>
        <end position="548"/>
    </location>
</feature>
<feature type="domain" description="Fork-head" evidence="7">
    <location>
        <begin position="322"/>
        <end position="417"/>
    </location>
</feature>
<evidence type="ECO:0000256" key="2">
    <source>
        <dbReference type="ARBA" id="ARBA00022473"/>
    </source>
</evidence>
<dbReference type="InterPro" id="IPR030456">
    <property type="entry name" value="TF_fork_head_CS_2"/>
</dbReference>
<dbReference type="PROSITE" id="PS00658">
    <property type="entry name" value="FORK_HEAD_2"/>
    <property type="match status" value="1"/>
</dbReference>
<evidence type="ECO:0000256" key="5">
    <source>
        <dbReference type="PROSITE-ProRule" id="PRU00089"/>
    </source>
</evidence>
<feature type="region of interest" description="Disordered" evidence="6">
    <location>
        <begin position="285"/>
        <end position="321"/>
    </location>
</feature>
<evidence type="ECO:0000256" key="6">
    <source>
        <dbReference type="SAM" id="MobiDB-lite"/>
    </source>
</evidence>
<proteinExistence type="predicted"/>
<evidence type="ECO:0000256" key="4">
    <source>
        <dbReference type="ARBA" id="ARBA00023242"/>
    </source>
</evidence>
<comment type="subcellular location">
    <subcellularLocation>
        <location evidence="1 5">Nucleus</location>
    </subcellularLocation>
</comment>
<dbReference type="SUPFAM" id="SSF46785">
    <property type="entry name" value="Winged helix' DNA-binding domain"/>
    <property type="match status" value="1"/>
</dbReference>
<keyword evidence="3 5" id="KW-0238">DNA-binding</keyword>
<dbReference type="InterPro" id="IPR036390">
    <property type="entry name" value="WH_DNA-bd_sf"/>
</dbReference>
<dbReference type="AlphaFoldDB" id="A0A9J6CHT1"/>
<dbReference type="InterPro" id="IPR051770">
    <property type="entry name" value="Forkhead_box_regulator"/>
</dbReference>
<keyword evidence="2" id="KW-0217">Developmental protein</keyword>
<reference evidence="8" key="1">
    <citation type="submission" date="2021-03" db="EMBL/GenBank/DDBJ databases">
        <title>Chromosome level genome of the anhydrobiotic midge Polypedilum vanderplanki.</title>
        <authorList>
            <person name="Yoshida Y."/>
            <person name="Kikawada T."/>
            <person name="Gusev O."/>
        </authorList>
    </citation>
    <scope>NUCLEOTIDE SEQUENCE</scope>
    <source>
        <strain evidence="8">NIAS01</strain>
        <tissue evidence="8">Whole body or cell culture</tissue>
    </source>
</reference>
<dbReference type="GO" id="GO:0005634">
    <property type="term" value="C:nucleus"/>
    <property type="evidence" value="ECO:0007669"/>
    <property type="project" value="UniProtKB-SubCell"/>
</dbReference>
<evidence type="ECO:0000259" key="7">
    <source>
        <dbReference type="PROSITE" id="PS50039"/>
    </source>
</evidence>
<organism evidence="8 9">
    <name type="scientific">Polypedilum vanderplanki</name>
    <name type="common">Sleeping chironomid midge</name>
    <dbReference type="NCBI Taxonomy" id="319348"/>
    <lineage>
        <taxon>Eukaryota</taxon>
        <taxon>Metazoa</taxon>
        <taxon>Ecdysozoa</taxon>
        <taxon>Arthropoda</taxon>
        <taxon>Hexapoda</taxon>
        <taxon>Insecta</taxon>
        <taxon>Pterygota</taxon>
        <taxon>Neoptera</taxon>
        <taxon>Endopterygota</taxon>
        <taxon>Diptera</taxon>
        <taxon>Nematocera</taxon>
        <taxon>Chironomoidea</taxon>
        <taxon>Chironomidae</taxon>
        <taxon>Chironominae</taxon>
        <taxon>Polypedilum</taxon>
        <taxon>Polypedilum</taxon>
    </lineage>
</organism>
<comment type="caution">
    <text evidence="8">The sequence shown here is derived from an EMBL/GenBank/DDBJ whole genome shotgun (WGS) entry which is preliminary data.</text>
</comment>
<name>A0A9J6CHT1_POLVA</name>
<sequence length="591" mass="66023">MEARHSPSPATNYIYPTNLPLISSSTTTSGHHLTEDGHRTIITSLGTEMVVVEPKSEMEEKSVYHITEIHDDRIQHYPPHPMIDDRHSPIYSHHLSTPYHHFTPTHHKFSIDEKISNPPYINRHPHHPYSVGVLASSSSSSAVQVVSNAENISSSTLQYHYPVPHITHLEAPINSLKLSSPSPTGLTSTQVINHHRYTPNIKYCSNGTMMDYVESENMMMRDNHSNMSSPVPPPSSSSTVMPMSVSSSVSCITTTSSINCDMKIGTSGGNVLTYNNNNIGENDVCKTNSGTNSSSSSNVDQQLSSTTTETTVKKTGGRKPEKPAMSYINMIVMAIKDSPQKRRTLSEIYKYLQSKYSFFNGEYNGWKNSVRHNLSLNECFKKLPKECGKPGKGHYWTIDASAEYMFEDEGSLRRRPRGFRRKQQMKSYSSPGQFYSSSQYDGPQLNVDIPNCYPSSYTNYSHEYSSSSVQAAPPTFSDAPWQYQASEYVRNPSPTQHIPPQSNILEYSGNYQAYQPYENGGLKMTQMTQQQQQNMISSSPTTTPTVLMSNDCKPSLTHHSISSPYPHTPISPPPSSTTTGTSYYGEHKYAN</sequence>
<evidence type="ECO:0000256" key="3">
    <source>
        <dbReference type="ARBA" id="ARBA00023125"/>
    </source>
</evidence>
<dbReference type="Gene3D" id="1.10.10.10">
    <property type="entry name" value="Winged helix-like DNA-binding domain superfamily/Winged helix DNA-binding domain"/>
    <property type="match status" value="1"/>
</dbReference>
<evidence type="ECO:0000256" key="1">
    <source>
        <dbReference type="ARBA" id="ARBA00004123"/>
    </source>
</evidence>
<dbReference type="PANTHER" id="PTHR46262:SF2">
    <property type="entry name" value="FORKHEAD BOX PROTEIN BINIOU"/>
    <property type="match status" value="1"/>
</dbReference>
<dbReference type="GO" id="GO:0001710">
    <property type="term" value="P:mesodermal cell fate commitment"/>
    <property type="evidence" value="ECO:0007669"/>
    <property type="project" value="UniProtKB-ARBA"/>
</dbReference>
<keyword evidence="4 5" id="KW-0539">Nucleus</keyword>
<dbReference type="EMBL" id="JADBJN010000001">
    <property type="protein sequence ID" value="KAG5681307.1"/>
    <property type="molecule type" value="Genomic_DNA"/>
</dbReference>
<dbReference type="InterPro" id="IPR001766">
    <property type="entry name" value="Fork_head_dom"/>
</dbReference>
<dbReference type="Proteomes" id="UP001107558">
    <property type="component" value="Chromosome 1"/>
</dbReference>
<gene>
    <name evidence="8" type="ORF">PVAND_010756</name>
</gene>
<feature type="DNA-binding region" description="Fork-head" evidence="5">
    <location>
        <begin position="322"/>
        <end position="417"/>
    </location>
</feature>
<evidence type="ECO:0000313" key="9">
    <source>
        <dbReference type="Proteomes" id="UP001107558"/>
    </source>
</evidence>
<keyword evidence="9" id="KW-1185">Reference proteome</keyword>
<dbReference type="InterPro" id="IPR036388">
    <property type="entry name" value="WH-like_DNA-bd_sf"/>
</dbReference>
<accession>A0A9J6CHT1</accession>
<dbReference type="GO" id="GO:0009887">
    <property type="term" value="P:animal organ morphogenesis"/>
    <property type="evidence" value="ECO:0007669"/>
    <property type="project" value="TreeGrafter"/>
</dbReference>
<feature type="region of interest" description="Disordered" evidence="6">
    <location>
        <begin position="536"/>
        <end position="591"/>
    </location>
</feature>
<feature type="compositionally biased region" description="Low complexity" evidence="6">
    <location>
        <begin position="287"/>
        <end position="314"/>
    </location>
</feature>
<feature type="compositionally biased region" description="Pro residues" evidence="6">
    <location>
        <begin position="566"/>
        <end position="575"/>
    </location>
</feature>
<dbReference type="Pfam" id="PF00250">
    <property type="entry name" value="Forkhead"/>
    <property type="match status" value="1"/>
</dbReference>
<dbReference type="GO" id="GO:0000981">
    <property type="term" value="F:DNA-binding transcription factor activity, RNA polymerase II-specific"/>
    <property type="evidence" value="ECO:0007669"/>
    <property type="project" value="TreeGrafter"/>
</dbReference>
<dbReference type="FunFam" id="1.10.10.10:FF:000071">
    <property type="entry name" value="Forkhead box F1"/>
    <property type="match status" value="1"/>
</dbReference>
<protein>
    <recommendedName>
        <fullName evidence="7">Fork-head domain-containing protein</fullName>
    </recommendedName>
</protein>
<dbReference type="OrthoDB" id="5954824at2759"/>
<dbReference type="PROSITE" id="PS50039">
    <property type="entry name" value="FORK_HEAD_3"/>
    <property type="match status" value="1"/>
</dbReference>
<dbReference type="PANTHER" id="PTHR46262">
    <property type="entry name" value="FORKHEAD BOX PROTEIN BINIOU"/>
    <property type="match status" value="1"/>
</dbReference>